<sequence length="464" mass="53967">MKKRLHPFRVVLSIVKILKNLFFLAVFLFIFHSASEAQWVMIGRIGLLLYIAISLIVSILTWWTYRYEFRERTLHVYSGIFVKSERNIPVERIQNVQKHTSFLHKLLRMTSLTLETGTGGDEASVKLDMITFSEAARIECLLNQDEEEKHDERMVHFTVSRRELIKASFTSLSFFAIIPLLASFYFTIDDFFKLNGVTKDVIDYVMGALWVLAPISVALLIVGAAAGVITTYLRYGNFEIASDEERIYLKKGMLNESFFTITKEKVQAVKLNQSLLKRWFGLVGVELISAGNVGDEEMETNSLYPFLPVKQAYTIVEELLPAYKIETDMDQLPRASLWMKLMRPSYVWLITTVSLIWWKPQFWYVSFVLLVLIFLTRILEFYNARYKMSDTFLQLKTGAFTTVLLVTSRQKIQEIEVKHSFLQRKWQLVSIKIANRGRPVHFSEMADLPVESAENIYNWYANRL</sequence>
<dbReference type="InterPro" id="IPR005182">
    <property type="entry name" value="YdbS-like_PH"/>
</dbReference>
<dbReference type="AlphaFoldDB" id="A0A177KY93"/>
<keyword evidence="1" id="KW-0812">Transmembrane</keyword>
<evidence type="ECO:0000256" key="1">
    <source>
        <dbReference type="SAM" id="Phobius"/>
    </source>
</evidence>
<dbReference type="PANTHER" id="PTHR34473:SF2">
    <property type="entry name" value="UPF0699 TRANSMEMBRANE PROTEIN YDBT"/>
    <property type="match status" value="1"/>
</dbReference>
<gene>
    <name evidence="3" type="ORF">AWH48_18575</name>
</gene>
<feature type="domain" description="YdbS-like PH" evidence="2">
    <location>
        <begin position="237"/>
        <end position="317"/>
    </location>
</feature>
<dbReference type="Pfam" id="PF03703">
    <property type="entry name" value="bPH_2"/>
    <property type="match status" value="3"/>
</dbReference>
<feature type="transmembrane region" description="Helical" evidence="1">
    <location>
        <begin position="364"/>
        <end position="382"/>
    </location>
</feature>
<proteinExistence type="predicted"/>
<evidence type="ECO:0000313" key="4">
    <source>
        <dbReference type="Proteomes" id="UP000077271"/>
    </source>
</evidence>
<dbReference type="EMBL" id="LQWZ01000010">
    <property type="protein sequence ID" value="OAH58378.1"/>
    <property type="molecule type" value="Genomic_DNA"/>
</dbReference>
<dbReference type="InterPro" id="IPR014529">
    <property type="entry name" value="UCP026631"/>
</dbReference>
<feature type="transmembrane region" description="Helical" evidence="1">
    <location>
        <begin position="169"/>
        <end position="188"/>
    </location>
</feature>
<feature type="domain" description="YdbS-like PH" evidence="2">
    <location>
        <begin position="62"/>
        <end position="139"/>
    </location>
</feature>
<feature type="transmembrane region" description="Helical" evidence="1">
    <location>
        <begin position="341"/>
        <end position="358"/>
    </location>
</feature>
<protein>
    <recommendedName>
        <fullName evidence="2">YdbS-like PH domain-containing protein</fullName>
    </recommendedName>
</protein>
<name>A0A177KY93_9BACI</name>
<reference evidence="3 4" key="1">
    <citation type="submission" date="2016-01" db="EMBL/GenBank/DDBJ databases">
        <title>Investigation of taxonomic status of Bacillus aminovorans.</title>
        <authorList>
            <person name="Verma A."/>
            <person name="Pal Y."/>
            <person name="Krishnamurthi S."/>
        </authorList>
    </citation>
    <scope>NUCLEOTIDE SEQUENCE [LARGE SCALE GENOMIC DNA]</scope>
    <source>
        <strain evidence="3 4">DSM 4337</strain>
    </source>
</reference>
<comment type="caution">
    <text evidence="3">The sequence shown here is derived from an EMBL/GenBank/DDBJ whole genome shotgun (WGS) entry which is preliminary data.</text>
</comment>
<evidence type="ECO:0000259" key="2">
    <source>
        <dbReference type="Pfam" id="PF03703"/>
    </source>
</evidence>
<evidence type="ECO:0000313" key="3">
    <source>
        <dbReference type="EMBL" id="OAH58378.1"/>
    </source>
</evidence>
<accession>A0A177KY93</accession>
<keyword evidence="1" id="KW-1133">Transmembrane helix</keyword>
<feature type="domain" description="YdbS-like PH" evidence="2">
    <location>
        <begin position="382"/>
        <end position="460"/>
    </location>
</feature>
<feature type="transmembrane region" description="Helical" evidence="1">
    <location>
        <begin position="47"/>
        <end position="65"/>
    </location>
</feature>
<organism evidence="3 4">
    <name type="scientific">Domibacillus aminovorans</name>
    <dbReference type="NCBI Taxonomy" id="29332"/>
    <lineage>
        <taxon>Bacteria</taxon>
        <taxon>Bacillati</taxon>
        <taxon>Bacillota</taxon>
        <taxon>Bacilli</taxon>
        <taxon>Bacillales</taxon>
        <taxon>Bacillaceae</taxon>
        <taxon>Domibacillus</taxon>
    </lineage>
</organism>
<feature type="transmembrane region" description="Helical" evidence="1">
    <location>
        <begin position="208"/>
        <end position="233"/>
    </location>
</feature>
<dbReference type="Proteomes" id="UP000077271">
    <property type="component" value="Unassembled WGS sequence"/>
</dbReference>
<dbReference type="PANTHER" id="PTHR34473">
    <property type="entry name" value="UPF0699 TRANSMEMBRANE PROTEIN YDBS"/>
    <property type="match status" value="1"/>
</dbReference>
<dbReference type="PIRSF" id="PIRSF026631">
    <property type="entry name" value="UCP026631"/>
    <property type="match status" value="1"/>
</dbReference>
<dbReference type="RefSeq" id="WP_063974651.1">
    <property type="nucleotide sequence ID" value="NZ_LQWZ01000010.1"/>
</dbReference>
<keyword evidence="1" id="KW-0472">Membrane</keyword>